<evidence type="ECO:0000313" key="9">
    <source>
        <dbReference type="EMBL" id="WGV52203.2"/>
    </source>
</evidence>
<reference evidence="9" key="2">
    <citation type="submission" date="2023-08" db="EMBL/GenBank/DDBJ databases">
        <title>Isolation and Characterization of Rhodococcus erythropolis MGMM8.</title>
        <authorList>
            <person name="Diabankana R.G.C."/>
            <person name="Afordoanyi D.M."/>
            <person name="Validov S.Z."/>
        </authorList>
    </citation>
    <scope>NUCLEOTIDE SEQUENCE</scope>
    <source>
        <strain evidence="9">MGMM8</strain>
    </source>
</reference>
<evidence type="ECO:0000313" key="10">
    <source>
        <dbReference type="Proteomes" id="UP000325576"/>
    </source>
</evidence>
<evidence type="ECO:0000256" key="6">
    <source>
        <dbReference type="ARBA" id="ARBA00024937"/>
    </source>
</evidence>
<dbReference type="SMART" id="SM00420">
    <property type="entry name" value="HTH_DEOR"/>
    <property type="match status" value="1"/>
</dbReference>
<accession>A0A0C2VP41</accession>
<feature type="domain" description="HTH deoR-type" evidence="7">
    <location>
        <begin position="3"/>
        <end position="58"/>
    </location>
</feature>
<keyword evidence="2" id="KW-0678">Repressor</keyword>
<evidence type="ECO:0000259" key="7">
    <source>
        <dbReference type="PROSITE" id="PS51000"/>
    </source>
</evidence>
<dbReference type="RefSeq" id="WP_020969481.1">
    <property type="nucleotide sequence ID" value="NZ_BHXB01000001.1"/>
</dbReference>
<dbReference type="InterPro" id="IPR001034">
    <property type="entry name" value="DeoR_HTH"/>
</dbReference>
<dbReference type="InterPro" id="IPR036388">
    <property type="entry name" value="WH-like_DNA-bd_sf"/>
</dbReference>
<dbReference type="PRINTS" id="PR00037">
    <property type="entry name" value="HTHLACR"/>
</dbReference>
<dbReference type="InterPro" id="IPR036390">
    <property type="entry name" value="WH_DNA-bd_sf"/>
</dbReference>
<proteinExistence type="predicted"/>
<dbReference type="Gene3D" id="3.40.50.1360">
    <property type="match status" value="1"/>
</dbReference>
<dbReference type="InterPro" id="IPR018356">
    <property type="entry name" value="Tscrpt_reg_HTH_DeoR_CS"/>
</dbReference>
<dbReference type="GO" id="GO:0003677">
    <property type="term" value="F:DNA binding"/>
    <property type="evidence" value="ECO:0007669"/>
    <property type="project" value="UniProtKB-KW"/>
</dbReference>
<dbReference type="InterPro" id="IPR050313">
    <property type="entry name" value="Carb_Metab_HTH_regulators"/>
</dbReference>
<sequence>MYAEERQQAIGTMVSQRGRMSVAALSETFGVTTETVRRDLAFLERIGQIRRVHGGAVPTGSLHVTEPGMAERDQTRAQQKDRIARCAVTYLPPTGGSVIFDAGTTTGRMIPELPTENDFTAVTNSVPIGARLASMNSISLILLGGRVRGVTQAVVGEDALRLLSTLRVDVAFIGTNAISVGHGLSTPDSEEAAVKRAMVKAANHVVVVADSTKVGREHLISFAPLDSIDVLITDEEISPTDTSEFHDHGIEVVIA</sequence>
<evidence type="ECO:0000256" key="5">
    <source>
        <dbReference type="ARBA" id="ARBA00023163"/>
    </source>
</evidence>
<dbReference type="PROSITE" id="PS51000">
    <property type="entry name" value="HTH_DEOR_2"/>
    <property type="match status" value="1"/>
</dbReference>
<gene>
    <name evidence="8" type="ORF">BS297_10765</name>
    <name evidence="9" type="ORF">QIE55_13695</name>
</gene>
<protein>
    <recommendedName>
        <fullName evidence="1">Lactose phosphotransferase system repressor</fullName>
    </recommendedName>
</protein>
<evidence type="ECO:0000256" key="1">
    <source>
        <dbReference type="ARBA" id="ARBA00021390"/>
    </source>
</evidence>
<dbReference type="SMART" id="SM01134">
    <property type="entry name" value="DeoRC"/>
    <property type="match status" value="1"/>
</dbReference>
<dbReference type="GO" id="GO:0003700">
    <property type="term" value="F:DNA-binding transcription factor activity"/>
    <property type="evidence" value="ECO:0007669"/>
    <property type="project" value="InterPro"/>
</dbReference>
<dbReference type="Proteomes" id="UP000325576">
    <property type="component" value="Unassembled WGS sequence"/>
</dbReference>
<dbReference type="SUPFAM" id="SSF46785">
    <property type="entry name" value="Winged helix' DNA-binding domain"/>
    <property type="match status" value="1"/>
</dbReference>
<dbReference type="InterPro" id="IPR037171">
    <property type="entry name" value="NagB/RpiA_transferase-like"/>
</dbReference>
<dbReference type="EMBL" id="MRBO01000341">
    <property type="protein sequence ID" value="KAB2585363.1"/>
    <property type="molecule type" value="Genomic_DNA"/>
</dbReference>
<dbReference type="InterPro" id="IPR014036">
    <property type="entry name" value="DeoR-like_C"/>
</dbReference>
<dbReference type="AlphaFoldDB" id="A0A0C2VP41"/>
<keyword evidence="8" id="KW-0808">Transferase</keyword>
<dbReference type="Gene3D" id="1.10.10.10">
    <property type="entry name" value="Winged helix-like DNA-binding domain superfamily/Winged helix DNA-binding domain"/>
    <property type="match status" value="1"/>
</dbReference>
<dbReference type="GO" id="GO:0016740">
    <property type="term" value="F:transferase activity"/>
    <property type="evidence" value="ECO:0007669"/>
    <property type="project" value="UniProtKB-KW"/>
</dbReference>
<dbReference type="PROSITE" id="PS00894">
    <property type="entry name" value="HTH_DEOR_1"/>
    <property type="match status" value="1"/>
</dbReference>
<evidence type="ECO:0000313" key="8">
    <source>
        <dbReference type="EMBL" id="KAB2585363.1"/>
    </source>
</evidence>
<keyword evidence="5" id="KW-0804">Transcription</keyword>
<keyword evidence="4 9" id="KW-0238">DNA-binding</keyword>
<reference evidence="8 10" key="1">
    <citation type="journal article" date="2017" name="Poromechanics V (2013)">
        <title>Genomic Characterization of the Arsenic-Tolerant Actinobacterium, &lt;i&gt;Rhodococcus erythropolis&lt;/i&gt; S43.</title>
        <authorList>
            <person name="Retamal-Morales G."/>
            <person name="Mehnert M."/>
            <person name="Schwabe R."/>
            <person name="Tischler D."/>
            <person name="Schloemann M."/>
            <person name="Levican G.J."/>
        </authorList>
    </citation>
    <scope>NUCLEOTIDE SEQUENCE [LARGE SCALE GENOMIC DNA]</scope>
    <source>
        <strain evidence="8 10">S43</strain>
    </source>
</reference>
<name>A0A0C2VP41_RHOER</name>
<dbReference type="SUPFAM" id="SSF100950">
    <property type="entry name" value="NagB/RpiA/CoA transferase-like"/>
    <property type="match status" value="1"/>
</dbReference>
<comment type="function">
    <text evidence="6">Repressor of the lactose catabolism operon. Galactose-6-phosphate is the inducer.</text>
</comment>
<keyword evidence="3" id="KW-0805">Transcription regulation</keyword>
<dbReference type="Pfam" id="PF08220">
    <property type="entry name" value="HTH_DeoR"/>
    <property type="match status" value="1"/>
</dbReference>
<dbReference type="EMBL" id="CP124545">
    <property type="protein sequence ID" value="WGV52203.2"/>
    <property type="molecule type" value="Genomic_DNA"/>
</dbReference>
<organism evidence="8 10">
    <name type="scientific">Rhodococcus erythropolis</name>
    <name type="common">Arthrobacter picolinophilus</name>
    <dbReference type="NCBI Taxonomy" id="1833"/>
    <lineage>
        <taxon>Bacteria</taxon>
        <taxon>Bacillati</taxon>
        <taxon>Actinomycetota</taxon>
        <taxon>Actinomycetes</taxon>
        <taxon>Mycobacteriales</taxon>
        <taxon>Nocardiaceae</taxon>
        <taxon>Rhodococcus</taxon>
        <taxon>Rhodococcus erythropolis group</taxon>
    </lineage>
</organism>
<evidence type="ECO:0000256" key="4">
    <source>
        <dbReference type="ARBA" id="ARBA00023125"/>
    </source>
</evidence>
<dbReference type="PANTHER" id="PTHR30363:SF4">
    <property type="entry name" value="GLYCEROL-3-PHOSPHATE REGULON REPRESSOR"/>
    <property type="match status" value="1"/>
</dbReference>
<dbReference type="Proteomes" id="UP001230933">
    <property type="component" value="Chromosome"/>
</dbReference>
<dbReference type="PANTHER" id="PTHR30363">
    <property type="entry name" value="HTH-TYPE TRANSCRIPTIONAL REGULATOR SRLR-RELATED"/>
    <property type="match status" value="1"/>
</dbReference>
<dbReference type="Pfam" id="PF00455">
    <property type="entry name" value="DeoRC"/>
    <property type="match status" value="1"/>
</dbReference>
<evidence type="ECO:0000256" key="2">
    <source>
        <dbReference type="ARBA" id="ARBA00022491"/>
    </source>
</evidence>
<evidence type="ECO:0000256" key="3">
    <source>
        <dbReference type="ARBA" id="ARBA00023015"/>
    </source>
</evidence>